<feature type="region of interest" description="Disordered" evidence="1">
    <location>
        <begin position="1"/>
        <end position="26"/>
    </location>
</feature>
<comment type="caution">
    <text evidence="2">The sequence shown here is derived from an EMBL/GenBank/DDBJ whole genome shotgun (WGS) entry which is preliminary data.</text>
</comment>
<proteinExistence type="predicted"/>
<sequence>MQCTTWGRGENGTGHGRDKVVPPRYPPHYAKRGVKWSESDILLSYPETRPEPSDTERGDPYEIKKIKKIIN</sequence>
<reference evidence="3" key="1">
    <citation type="journal article" date="2016" name="Nature">
        <title>The genome of the seagrass Zostera marina reveals angiosperm adaptation to the sea.</title>
        <authorList>
            <person name="Olsen J.L."/>
            <person name="Rouze P."/>
            <person name="Verhelst B."/>
            <person name="Lin Y.-C."/>
            <person name="Bayer T."/>
            <person name="Collen J."/>
            <person name="Dattolo E."/>
            <person name="De Paoli E."/>
            <person name="Dittami S."/>
            <person name="Maumus F."/>
            <person name="Michel G."/>
            <person name="Kersting A."/>
            <person name="Lauritano C."/>
            <person name="Lohaus R."/>
            <person name="Toepel M."/>
            <person name="Tonon T."/>
            <person name="Vanneste K."/>
            <person name="Amirebrahimi M."/>
            <person name="Brakel J."/>
            <person name="Bostroem C."/>
            <person name="Chovatia M."/>
            <person name="Grimwood J."/>
            <person name="Jenkins J.W."/>
            <person name="Jueterbock A."/>
            <person name="Mraz A."/>
            <person name="Stam W.T."/>
            <person name="Tice H."/>
            <person name="Bornberg-Bauer E."/>
            <person name="Green P.J."/>
            <person name="Pearson G.A."/>
            <person name="Procaccini G."/>
            <person name="Duarte C.M."/>
            <person name="Schmutz J."/>
            <person name="Reusch T.B.H."/>
            <person name="Van de Peer Y."/>
        </authorList>
    </citation>
    <scope>NUCLEOTIDE SEQUENCE [LARGE SCALE GENOMIC DNA]</scope>
    <source>
        <strain evidence="3">cv. Finnish</strain>
    </source>
</reference>
<evidence type="ECO:0000256" key="1">
    <source>
        <dbReference type="SAM" id="MobiDB-lite"/>
    </source>
</evidence>
<name>A0A0K9P9C3_ZOSMR</name>
<accession>A0A0K9P9C3</accession>
<protein>
    <submittedName>
        <fullName evidence="2">Uncharacterized protein</fullName>
    </submittedName>
</protein>
<keyword evidence="3" id="KW-1185">Reference proteome</keyword>
<evidence type="ECO:0000313" key="2">
    <source>
        <dbReference type="EMBL" id="KMZ64857.1"/>
    </source>
</evidence>
<evidence type="ECO:0000313" key="3">
    <source>
        <dbReference type="Proteomes" id="UP000036987"/>
    </source>
</evidence>
<organism evidence="2 3">
    <name type="scientific">Zostera marina</name>
    <name type="common">Eelgrass</name>
    <dbReference type="NCBI Taxonomy" id="29655"/>
    <lineage>
        <taxon>Eukaryota</taxon>
        <taxon>Viridiplantae</taxon>
        <taxon>Streptophyta</taxon>
        <taxon>Embryophyta</taxon>
        <taxon>Tracheophyta</taxon>
        <taxon>Spermatophyta</taxon>
        <taxon>Magnoliopsida</taxon>
        <taxon>Liliopsida</taxon>
        <taxon>Zosteraceae</taxon>
        <taxon>Zostera</taxon>
    </lineage>
</organism>
<dbReference type="EMBL" id="LFYR01001098">
    <property type="protein sequence ID" value="KMZ64857.1"/>
    <property type="molecule type" value="Genomic_DNA"/>
</dbReference>
<gene>
    <name evidence="2" type="ORF">ZOSMA_349G00050</name>
</gene>
<dbReference type="AlphaFoldDB" id="A0A0K9P9C3"/>
<dbReference type="Proteomes" id="UP000036987">
    <property type="component" value="Unassembled WGS sequence"/>
</dbReference>